<dbReference type="KEGG" id="gps:C427_1229"/>
<sequence>MTLYQGNTRKMSVSTDSNNVAQYSLPIGVNEINMNALIGQSLKVVYGGEIHCVHCATKTKKALIRDTAIVA</sequence>
<dbReference type="PATRIC" id="fig|1129794.4.peg.1221"/>
<dbReference type="Proteomes" id="UP000011864">
    <property type="component" value="Chromosome"/>
</dbReference>
<protein>
    <submittedName>
        <fullName evidence="1">Uncharacterized protein</fullName>
    </submittedName>
</protein>
<accession>M4RL64</accession>
<evidence type="ECO:0000313" key="2">
    <source>
        <dbReference type="Proteomes" id="UP000011864"/>
    </source>
</evidence>
<reference evidence="1 2" key="1">
    <citation type="journal article" date="2013" name="Genome Announc.">
        <title>Complete Genome Sequence of Glaciecola psychrophila Strain 170T.</title>
        <authorList>
            <person name="Yin J."/>
            <person name="Chen J."/>
            <person name="Liu G."/>
            <person name="Yu Y."/>
            <person name="Song L."/>
            <person name="Wang X."/>
            <person name="Qu X."/>
        </authorList>
    </citation>
    <scope>NUCLEOTIDE SEQUENCE [LARGE SCALE GENOMIC DNA]</scope>
    <source>
        <strain evidence="1 2">170</strain>
    </source>
</reference>
<gene>
    <name evidence="1" type="ORF">C427_1229</name>
</gene>
<dbReference type="HOGENOM" id="CLU_2736403_0_0_6"/>
<evidence type="ECO:0000313" key="1">
    <source>
        <dbReference type="EMBL" id="AGH43338.1"/>
    </source>
</evidence>
<dbReference type="STRING" id="1129794.C427_1229"/>
<name>M4RL64_9ALTE</name>
<organism evidence="1 2">
    <name type="scientific">Paraglaciecola psychrophila 170</name>
    <dbReference type="NCBI Taxonomy" id="1129794"/>
    <lineage>
        <taxon>Bacteria</taxon>
        <taxon>Pseudomonadati</taxon>
        <taxon>Pseudomonadota</taxon>
        <taxon>Gammaproteobacteria</taxon>
        <taxon>Alteromonadales</taxon>
        <taxon>Alteromonadaceae</taxon>
        <taxon>Paraglaciecola</taxon>
    </lineage>
</organism>
<proteinExistence type="predicted"/>
<keyword evidence="2" id="KW-1185">Reference proteome</keyword>
<dbReference type="AlphaFoldDB" id="M4RL64"/>
<dbReference type="EMBL" id="CP003837">
    <property type="protein sequence ID" value="AGH43338.1"/>
    <property type="molecule type" value="Genomic_DNA"/>
</dbReference>